<dbReference type="RefSeq" id="WP_034237951.1">
    <property type="nucleotide sequence ID" value="NZ_AQRA01000001.1"/>
</dbReference>
<dbReference type="SUPFAM" id="SSF141571">
    <property type="entry name" value="Pentapeptide repeat-like"/>
    <property type="match status" value="1"/>
</dbReference>
<organism evidence="1 2">
    <name type="scientific">Aquimarina atlantica</name>
    <dbReference type="NCBI Taxonomy" id="1317122"/>
    <lineage>
        <taxon>Bacteria</taxon>
        <taxon>Pseudomonadati</taxon>
        <taxon>Bacteroidota</taxon>
        <taxon>Flavobacteriia</taxon>
        <taxon>Flavobacteriales</taxon>
        <taxon>Flavobacteriaceae</taxon>
        <taxon>Aquimarina</taxon>
    </lineage>
</organism>
<sequence length="189" mass="21535">MSHPVIDKTFENQDFSNQKLPSKEYDNCAFINCNFSKTDMSVVTFLECKFDTCNFNAVMMKETSFQEVVFYACKMLGLDFSTCNDFLFEVEFDHCNLDYASFYGFSMKNTVFNDCSLKEADFTDANLTGSVLSKCNLSGAIFERTIAEKVDFRTATNFSIDPEINKLKKAKFSTPGLIGLLEKYDLTIE</sequence>
<protein>
    <recommendedName>
        <fullName evidence="3">Pentapeptide repeat-containing protein</fullName>
    </recommendedName>
</protein>
<dbReference type="OrthoDB" id="67652at2"/>
<dbReference type="AlphaFoldDB" id="A0A023BZL2"/>
<dbReference type="EMBL" id="AQRA01000001">
    <property type="protein sequence ID" value="EZH75445.1"/>
    <property type="molecule type" value="Genomic_DNA"/>
</dbReference>
<dbReference type="PANTHER" id="PTHR42999">
    <property type="entry name" value="ANTIBIOTIC RESISTANCE PROTEIN MCBG"/>
    <property type="match status" value="1"/>
</dbReference>
<proteinExistence type="predicted"/>
<dbReference type="Pfam" id="PF00805">
    <property type="entry name" value="Pentapeptide"/>
    <property type="match status" value="1"/>
</dbReference>
<evidence type="ECO:0008006" key="3">
    <source>
        <dbReference type="Google" id="ProtNLM"/>
    </source>
</evidence>
<dbReference type="Pfam" id="PF13599">
    <property type="entry name" value="Pentapeptide_4"/>
    <property type="match status" value="1"/>
</dbReference>
<evidence type="ECO:0000313" key="1">
    <source>
        <dbReference type="EMBL" id="EZH75445.1"/>
    </source>
</evidence>
<dbReference type="Gene3D" id="2.160.20.80">
    <property type="entry name" value="E3 ubiquitin-protein ligase SopA"/>
    <property type="match status" value="1"/>
</dbReference>
<keyword evidence="2" id="KW-1185">Reference proteome</keyword>
<reference evidence="1 2" key="1">
    <citation type="submission" date="2014-04" db="EMBL/GenBank/DDBJ databases">
        <title>Aquimarina sp. 22II-S11-z7 Genome Sequencing.</title>
        <authorList>
            <person name="Lai Q."/>
        </authorList>
    </citation>
    <scope>NUCLEOTIDE SEQUENCE [LARGE SCALE GENOMIC DNA]</scope>
    <source>
        <strain evidence="1 2">22II-S11-z7</strain>
    </source>
</reference>
<dbReference type="PANTHER" id="PTHR42999:SF1">
    <property type="entry name" value="PENTAPEPTIDE REPEAT-CONTAINING PROTEIN"/>
    <property type="match status" value="1"/>
</dbReference>
<gene>
    <name evidence="1" type="ORF">ATO12_01310</name>
</gene>
<dbReference type="InterPro" id="IPR001646">
    <property type="entry name" value="5peptide_repeat"/>
</dbReference>
<evidence type="ECO:0000313" key="2">
    <source>
        <dbReference type="Proteomes" id="UP000023541"/>
    </source>
</evidence>
<accession>A0A023BZL2</accession>
<dbReference type="Proteomes" id="UP000023541">
    <property type="component" value="Unassembled WGS sequence"/>
</dbReference>
<comment type="caution">
    <text evidence="1">The sequence shown here is derived from an EMBL/GenBank/DDBJ whole genome shotgun (WGS) entry which is preliminary data.</text>
</comment>
<dbReference type="InterPro" id="IPR052949">
    <property type="entry name" value="PA_immunity-related"/>
</dbReference>
<dbReference type="STRING" id="1317122.ATO12_01310"/>
<name>A0A023BZL2_9FLAO</name>
<dbReference type="eggNOG" id="COG1357">
    <property type="taxonomic scope" value="Bacteria"/>
</dbReference>